<dbReference type="AlphaFoldDB" id="A0A9N9IU84"/>
<gene>
    <name evidence="1" type="ORF">AMORRO_LOCUS15311</name>
</gene>
<evidence type="ECO:0000313" key="2">
    <source>
        <dbReference type="Proteomes" id="UP000789342"/>
    </source>
</evidence>
<name>A0A9N9IU84_9GLOM</name>
<evidence type="ECO:0000313" key="1">
    <source>
        <dbReference type="EMBL" id="CAG8750401.1"/>
    </source>
</evidence>
<accession>A0A9N9IU84</accession>
<keyword evidence="2" id="KW-1185">Reference proteome</keyword>
<dbReference type="EMBL" id="CAJVPV010035171">
    <property type="protein sequence ID" value="CAG8750401.1"/>
    <property type="molecule type" value="Genomic_DNA"/>
</dbReference>
<protein>
    <submittedName>
        <fullName evidence="1">11039_t:CDS:1</fullName>
    </submittedName>
</protein>
<sequence length="95" mass="11092">YKKLQNIFLMYQMKNLKVLDLKLEFAIYSGSCVMHFCVWFKLVKVFNEIIAWVEKTKQVAFLEEENGSAPKLEILMGELPEEEDNILSDKMIGAQ</sequence>
<feature type="non-terminal residue" evidence="1">
    <location>
        <position position="95"/>
    </location>
</feature>
<dbReference type="Proteomes" id="UP000789342">
    <property type="component" value="Unassembled WGS sequence"/>
</dbReference>
<reference evidence="1" key="1">
    <citation type="submission" date="2021-06" db="EMBL/GenBank/DDBJ databases">
        <authorList>
            <person name="Kallberg Y."/>
            <person name="Tangrot J."/>
            <person name="Rosling A."/>
        </authorList>
    </citation>
    <scope>NUCLEOTIDE SEQUENCE</scope>
    <source>
        <strain evidence="1">CL551</strain>
    </source>
</reference>
<organism evidence="1 2">
    <name type="scientific">Acaulospora morrowiae</name>
    <dbReference type="NCBI Taxonomy" id="94023"/>
    <lineage>
        <taxon>Eukaryota</taxon>
        <taxon>Fungi</taxon>
        <taxon>Fungi incertae sedis</taxon>
        <taxon>Mucoromycota</taxon>
        <taxon>Glomeromycotina</taxon>
        <taxon>Glomeromycetes</taxon>
        <taxon>Diversisporales</taxon>
        <taxon>Acaulosporaceae</taxon>
        <taxon>Acaulospora</taxon>
    </lineage>
</organism>
<feature type="non-terminal residue" evidence="1">
    <location>
        <position position="1"/>
    </location>
</feature>
<proteinExistence type="predicted"/>
<comment type="caution">
    <text evidence="1">The sequence shown here is derived from an EMBL/GenBank/DDBJ whole genome shotgun (WGS) entry which is preliminary data.</text>
</comment>